<dbReference type="OrthoDB" id="157635at2759"/>
<dbReference type="EMBL" id="KI913128">
    <property type="protein sequence ID" value="ETV79223.1"/>
    <property type="molecule type" value="Genomic_DNA"/>
</dbReference>
<proteinExistence type="predicted"/>
<organism evidence="2">
    <name type="scientific">Aphanomyces astaci</name>
    <name type="common">Crayfish plague agent</name>
    <dbReference type="NCBI Taxonomy" id="112090"/>
    <lineage>
        <taxon>Eukaryota</taxon>
        <taxon>Sar</taxon>
        <taxon>Stramenopiles</taxon>
        <taxon>Oomycota</taxon>
        <taxon>Saprolegniomycetes</taxon>
        <taxon>Saprolegniales</taxon>
        <taxon>Verrucalvaceae</taxon>
        <taxon>Aphanomyces</taxon>
    </lineage>
</organism>
<evidence type="ECO:0000313" key="2">
    <source>
        <dbReference type="EMBL" id="ETV79223.1"/>
    </source>
</evidence>
<reference evidence="2" key="1">
    <citation type="submission" date="2013-12" db="EMBL/GenBank/DDBJ databases">
        <title>The Genome Sequence of Aphanomyces astaci APO3.</title>
        <authorList>
            <consortium name="The Broad Institute Genomics Platform"/>
            <person name="Russ C."/>
            <person name="Tyler B."/>
            <person name="van West P."/>
            <person name="Dieguez-Uribeondo J."/>
            <person name="Young S.K."/>
            <person name="Zeng Q."/>
            <person name="Gargeya S."/>
            <person name="Fitzgerald M."/>
            <person name="Abouelleil A."/>
            <person name="Alvarado L."/>
            <person name="Chapman S.B."/>
            <person name="Gainer-Dewar J."/>
            <person name="Goldberg J."/>
            <person name="Griggs A."/>
            <person name="Gujja S."/>
            <person name="Hansen M."/>
            <person name="Howarth C."/>
            <person name="Imamovic A."/>
            <person name="Ireland A."/>
            <person name="Larimer J."/>
            <person name="McCowan C."/>
            <person name="Murphy C."/>
            <person name="Pearson M."/>
            <person name="Poon T.W."/>
            <person name="Priest M."/>
            <person name="Roberts A."/>
            <person name="Saif S."/>
            <person name="Shea T."/>
            <person name="Sykes S."/>
            <person name="Wortman J."/>
            <person name="Nusbaum C."/>
            <person name="Birren B."/>
        </authorList>
    </citation>
    <scope>NUCLEOTIDE SEQUENCE [LARGE SCALE GENOMIC DNA]</scope>
    <source>
        <strain evidence="2">APO3</strain>
    </source>
</reference>
<accession>W4GJX6</accession>
<dbReference type="GeneID" id="20809286"/>
<dbReference type="VEuPathDB" id="FungiDB:H257_07290"/>
<dbReference type="InterPro" id="IPR007021">
    <property type="entry name" value="DUF659"/>
</dbReference>
<sequence length="302" mass="34104">MIFLSPPPPSTPPIPHAMIFLPPFVLNPTTPSPTRRARADWTAPIRHMGLVYGRQLPPANQLGNVLTLRHNVFYYKKSKQSSHHLNKCEKFRSTMMALDPHERPTWFAVSTKRQKKAKALSSMKAPTGISFGHPSAAPVKTLQESMRRYALPKLSQVDLEAIKKYFAMHFYITSTLFHRVGQFHLKRAFQRARPDIVLPNRQALANKYLDICYHEVKQEKDRRLGAPDTQVCLTTDGWSDVNMEPVVNYMAANATMSVFLDSKYTEAQAHTAEWIAKDLEDTMAALPANVCGACTDNTAENP</sequence>
<protein>
    <recommendedName>
        <fullName evidence="1">DUF659 domain-containing protein</fullName>
    </recommendedName>
</protein>
<dbReference type="AlphaFoldDB" id="W4GJX6"/>
<feature type="domain" description="DUF659" evidence="1">
    <location>
        <begin position="199"/>
        <end position="299"/>
    </location>
</feature>
<evidence type="ECO:0000259" key="1">
    <source>
        <dbReference type="Pfam" id="PF04937"/>
    </source>
</evidence>
<gene>
    <name evidence="2" type="ORF">H257_07290</name>
</gene>
<dbReference type="Pfam" id="PF04937">
    <property type="entry name" value="DUF659"/>
    <property type="match status" value="1"/>
</dbReference>
<dbReference type="RefSeq" id="XP_009831064.1">
    <property type="nucleotide sequence ID" value="XM_009832762.1"/>
</dbReference>
<name>W4GJX6_APHAT</name>